<dbReference type="Gene3D" id="2.60.40.10">
    <property type="entry name" value="Immunoglobulins"/>
    <property type="match status" value="1"/>
</dbReference>
<organism evidence="1 2">
    <name type="scientific">Trichonephila clavata</name>
    <name type="common">Joro spider</name>
    <name type="synonym">Nephila clavata</name>
    <dbReference type="NCBI Taxonomy" id="2740835"/>
    <lineage>
        <taxon>Eukaryota</taxon>
        <taxon>Metazoa</taxon>
        <taxon>Ecdysozoa</taxon>
        <taxon>Arthropoda</taxon>
        <taxon>Chelicerata</taxon>
        <taxon>Arachnida</taxon>
        <taxon>Araneae</taxon>
        <taxon>Araneomorphae</taxon>
        <taxon>Entelegynae</taxon>
        <taxon>Araneoidea</taxon>
        <taxon>Nephilidae</taxon>
        <taxon>Trichonephila</taxon>
    </lineage>
</organism>
<evidence type="ECO:0000313" key="1">
    <source>
        <dbReference type="EMBL" id="GFQ79751.1"/>
    </source>
</evidence>
<evidence type="ECO:0000313" key="2">
    <source>
        <dbReference type="Proteomes" id="UP000887116"/>
    </source>
</evidence>
<accession>A0A8X6FHF9</accession>
<reference evidence="1" key="1">
    <citation type="submission" date="2020-07" db="EMBL/GenBank/DDBJ databases">
        <title>Multicomponent nature underlies the extraordinary mechanical properties of spider dragline silk.</title>
        <authorList>
            <person name="Kono N."/>
            <person name="Nakamura H."/>
            <person name="Mori M."/>
            <person name="Yoshida Y."/>
            <person name="Ohtoshi R."/>
            <person name="Malay A.D."/>
            <person name="Moran D.A.P."/>
            <person name="Tomita M."/>
            <person name="Numata K."/>
            <person name="Arakawa K."/>
        </authorList>
    </citation>
    <scope>NUCLEOTIDE SEQUENCE</scope>
</reference>
<keyword evidence="2" id="KW-1185">Reference proteome</keyword>
<name>A0A8X6FHF9_TRICU</name>
<proteinExistence type="predicted"/>
<comment type="caution">
    <text evidence="1">The sequence shown here is derived from an EMBL/GenBank/DDBJ whole genome shotgun (WGS) entry which is preliminary data.</text>
</comment>
<sequence>MLLKVKTLRLPCRFHSALGSSTTLYFWSRVNKEGKDNAAINAAALDPHYNIDFSPQEGKYDLLISKANYDKDNGKFECWLKEGGSGVDIYSVSYVVTVLSEYLFLHLVCEAYRHLLNPMFL</sequence>
<dbReference type="AlphaFoldDB" id="A0A8X6FHF9"/>
<gene>
    <name evidence="1" type="primary">HMCN2_1</name>
    <name evidence="1" type="ORF">TNCT_466561</name>
</gene>
<dbReference type="InterPro" id="IPR013783">
    <property type="entry name" value="Ig-like_fold"/>
</dbReference>
<protein>
    <submittedName>
        <fullName evidence="1">Hemicentin-2</fullName>
    </submittedName>
</protein>
<dbReference type="Proteomes" id="UP000887116">
    <property type="component" value="Unassembled WGS sequence"/>
</dbReference>
<dbReference type="EMBL" id="BMAO01022130">
    <property type="protein sequence ID" value="GFQ79751.1"/>
    <property type="molecule type" value="Genomic_DNA"/>
</dbReference>
<dbReference type="OrthoDB" id="5857426at2759"/>